<dbReference type="Gene3D" id="3.90.180.10">
    <property type="entry name" value="Medium-chain alcohol dehydrogenases, catalytic domain"/>
    <property type="match status" value="1"/>
</dbReference>
<comment type="cofactor">
    <cofactor evidence="1">
        <name>Zn(2+)</name>
        <dbReference type="ChEBI" id="CHEBI:29105"/>
    </cofactor>
</comment>
<keyword evidence="3" id="KW-0479">Metal-binding</keyword>
<dbReference type="GO" id="GO:0046872">
    <property type="term" value="F:metal ion binding"/>
    <property type="evidence" value="ECO:0007669"/>
    <property type="project" value="UniProtKB-KW"/>
</dbReference>
<keyword evidence="4" id="KW-0862">Zinc</keyword>
<dbReference type="PANTHER" id="PTHR43350">
    <property type="entry name" value="NAD-DEPENDENT ALCOHOL DEHYDROGENASE"/>
    <property type="match status" value="1"/>
</dbReference>
<dbReference type="CDD" id="cd08255">
    <property type="entry name" value="2-desacetyl-2-hydroxyethyl_bacteriochlorophyllide_like"/>
    <property type="match status" value="1"/>
</dbReference>
<dbReference type="GO" id="GO:0016491">
    <property type="term" value="F:oxidoreductase activity"/>
    <property type="evidence" value="ECO:0007669"/>
    <property type="project" value="UniProtKB-KW"/>
</dbReference>
<keyword evidence="5" id="KW-0560">Oxidoreductase</keyword>
<evidence type="ECO:0000256" key="1">
    <source>
        <dbReference type="ARBA" id="ARBA00001947"/>
    </source>
</evidence>
<name>A0A917MKE4_9HYPH</name>
<dbReference type="EMBL" id="BMES01000002">
    <property type="protein sequence ID" value="GGH23158.1"/>
    <property type="molecule type" value="Genomic_DNA"/>
</dbReference>
<dbReference type="PANTHER" id="PTHR43350:SF19">
    <property type="entry name" value="D-GULOSIDE 3-DEHYDROGENASE"/>
    <property type="match status" value="1"/>
</dbReference>
<comment type="caution">
    <text evidence="7">The sequence shown here is derived from an EMBL/GenBank/DDBJ whole genome shotgun (WGS) entry which is preliminary data.</text>
</comment>
<dbReference type="InterPro" id="IPR036291">
    <property type="entry name" value="NAD(P)-bd_dom_sf"/>
</dbReference>
<organism evidence="7 8">
    <name type="scientific">Alsobacter metallidurans</name>
    <dbReference type="NCBI Taxonomy" id="340221"/>
    <lineage>
        <taxon>Bacteria</taxon>
        <taxon>Pseudomonadati</taxon>
        <taxon>Pseudomonadota</taxon>
        <taxon>Alphaproteobacteria</taxon>
        <taxon>Hyphomicrobiales</taxon>
        <taxon>Alsobacteraceae</taxon>
        <taxon>Alsobacter</taxon>
    </lineage>
</organism>
<protein>
    <submittedName>
        <fullName evidence="7">Dehydrogenase</fullName>
    </submittedName>
</protein>
<comment type="similarity">
    <text evidence="2">Belongs to the zinc-containing alcohol dehydrogenase family.</text>
</comment>
<dbReference type="InterPro" id="IPR011032">
    <property type="entry name" value="GroES-like_sf"/>
</dbReference>
<reference evidence="7" key="2">
    <citation type="submission" date="2020-09" db="EMBL/GenBank/DDBJ databases">
        <authorList>
            <person name="Sun Q."/>
            <person name="Zhou Y."/>
        </authorList>
    </citation>
    <scope>NUCLEOTIDE SEQUENCE</scope>
    <source>
        <strain evidence="7">CGMCC 1.12214</strain>
    </source>
</reference>
<feature type="region of interest" description="Disordered" evidence="6">
    <location>
        <begin position="1"/>
        <end position="37"/>
    </location>
</feature>
<keyword evidence="8" id="KW-1185">Reference proteome</keyword>
<evidence type="ECO:0000256" key="6">
    <source>
        <dbReference type="SAM" id="MobiDB-lite"/>
    </source>
</evidence>
<evidence type="ECO:0000313" key="7">
    <source>
        <dbReference type="EMBL" id="GGH23158.1"/>
    </source>
</evidence>
<evidence type="ECO:0000256" key="2">
    <source>
        <dbReference type="ARBA" id="ARBA00008072"/>
    </source>
</evidence>
<sequence length="360" mass="37377">MDVGGVRGRSVDRQETGKTPSGQAIFGDAAGESPSDAPRSGAHALWYVAPGRADLRPATLPAIASGEVRIRTLWSGVSRGTERLVAAGRVPEGEWERMRAPLQVGDFPFPVKYGYCAVGVVDEGPDHLLGQTVFALHPHQNMFTAPVDLVAPVPSGVPARRAILAANMETALNALWDSAVGPSDRVIVVGGGLVGMLVASLAARIPGADVTVVDIDPARAPVAQALGCGFALPDEAPGEADVVFHVSANAAGLACALACAGQEATVVEMSWYGDQDVAAPLGGAFHSRRLRLLSSQVGAVSPGRRPRWTHARRLGAALKLLSDPRLDALITEEVAFRDLPAALPRILAAGAPGLATAVRY</sequence>
<accession>A0A917MKE4</accession>
<dbReference type="SUPFAM" id="SSF50129">
    <property type="entry name" value="GroES-like"/>
    <property type="match status" value="1"/>
</dbReference>
<evidence type="ECO:0000313" key="8">
    <source>
        <dbReference type="Proteomes" id="UP000603912"/>
    </source>
</evidence>
<dbReference type="Proteomes" id="UP000603912">
    <property type="component" value="Unassembled WGS sequence"/>
</dbReference>
<evidence type="ECO:0000256" key="4">
    <source>
        <dbReference type="ARBA" id="ARBA00022833"/>
    </source>
</evidence>
<gene>
    <name evidence="7" type="ORF">GCM10007036_28720</name>
</gene>
<evidence type="ECO:0000256" key="3">
    <source>
        <dbReference type="ARBA" id="ARBA00022723"/>
    </source>
</evidence>
<reference evidence="7" key="1">
    <citation type="journal article" date="2014" name="Int. J. Syst. Evol. Microbiol.">
        <title>Complete genome sequence of Corynebacterium casei LMG S-19264T (=DSM 44701T), isolated from a smear-ripened cheese.</title>
        <authorList>
            <consortium name="US DOE Joint Genome Institute (JGI-PGF)"/>
            <person name="Walter F."/>
            <person name="Albersmeier A."/>
            <person name="Kalinowski J."/>
            <person name="Ruckert C."/>
        </authorList>
    </citation>
    <scope>NUCLEOTIDE SEQUENCE</scope>
    <source>
        <strain evidence="7">CGMCC 1.12214</strain>
    </source>
</reference>
<evidence type="ECO:0000256" key="5">
    <source>
        <dbReference type="ARBA" id="ARBA00023002"/>
    </source>
</evidence>
<dbReference type="AlphaFoldDB" id="A0A917MKE4"/>
<proteinExistence type="inferred from homology"/>
<dbReference type="SUPFAM" id="SSF51735">
    <property type="entry name" value="NAD(P)-binding Rossmann-fold domains"/>
    <property type="match status" value="1"/>
</dbReference>